<feature type="region of interest" description="Disordered" evidence="2">
    <location>
        <begin position="813"/>
        <end position="879"/>
    </location>
</feature>
<dbReference type="VEuPathDB" id="FungiDB:TREMEDRAFT_61497"/>
<evidence type="ECO:0000313" key="3">
    <source>
        <dbReference type="EMBL" id="RXK39816.1"/>
    </source>
</evidence>
<organism evidence="3 4">
    <name type="scientific">Tremella mesenterica</name>
    <name type="common">Jelly fungus</name>
    <dbReference type="NCBI Taxonomy" id="5217"/>
    <lineage>
        <taxon>Eukaryota</taxon>
        <taxon>Fungi</taxon>
        <taxon>Dikarya</taxon>
        <taxon>Basidiomycota</taxon>
        <taxon>Agaricomycotina</taxon>
        <taxon>Tremellomycetes</taxon>
        <taxon>Tremellales</taxon>
        <taxon>Tremellaceae</taxon>
        <taxon>Tremella</taxon>
    </lineage>
</organism>
<feature type="region of interest" description="Disordered" evidence="2">
    <location>
        <begin position="1281"/>
        <end position="1311"/>
    </location>
</feature>
<name>A0A4Q1BPI3_TREME</name>
<dbReference type="STRING" id="5217.A0A4Q1BPI3"/>
<comment type="caution">
    <text evidence="3">The sequence shown here is derived from an EMBL/GenBank/DDBJ whole genome shotgun (WGS) entry which is preliminary data.</text>
</comment>
<gene>
    <name evidence="3" type="ORF">M231_02871</name>
</gene>
<feature type="region of interest" description="Disordered" evidence="2">
    <location>
        <begin position="1325"/>
        <end position="1356"/>
    </location>
</feature>
<feature type="compositionally biased region" description="Low complexity" evidence="2">
    <location>
        <begin position="923"/>
        <end position="943"/>
    </location>
</feature>
<feature type="compositionally biased region" description="Low complexity" evidence="2">
    <location>
        <begin position="1010"/>
        <end position="1022"/>
    </location>
</feature>
<feature type="compositionally biased region" description="Polar residues" evidence="2">
    <location>
        <begin position="863"/>
        <end position="879"/>
    </location>
</feature>
<feature type="region of interest" description="Disordered" evidence="2">
    <location>
        <begin position="1"/>
        <end position="302"/>
    </location>
</feature>
<evidence type="ECO:0000256" key="2">
    <source>
        <dbReference type="SAM" id="MobiDB-lite"/>
    </source>
</evidence>
<feature type="compositionally biased region" description="Basic and acidic residues" evidence="2">
    <location>
        <begin position="488"/>
        <end position="501"/>
    </location>
</feature>
<feature type="compositionally biased region" description="Gly residues" evidence="2">
    <location>
        <begin position="745"/>
        <end position="774"/>
    </location>
</feature>
<feature type="compositionally biased region" description="Polar residues" evidence="2">
    <location>
        <begin position="1030"/>
        <end position="1044"/>
    </location>
</feature>
<feature type="coiled-coil region" evidence="1">
    <location>
        <begin position="527"/>
        <end position="554"/>
    </location>
</feature>
<feature type="compositionally biased region" description="Basic and acidic residues" evidence="2">
    <location>
        <begin position="268"/>
        <end position="288"/>
    </location>
</feature>
<dbReference type="InParanoid" id="A0A4Q1BPI3"/>
<feature type="compositionally biased region" description="Polar residues" evidence="2">
    <location>
        <begin position="996"/>
        <end position="1006"/>
    </location>
</feature>
<feature type="compositionally biased region" description="Gly residues" evidence="2">
    <location>
        <begin position="129"/>
        <end position="156"/>
    </location>
</feature>
<feature type="compositionally biased region" description="Pro residues" evidence="2">
    <location>
        <begin position="111"/>
        <end position="125"/>
    </location>
</feature>
<feature type="compositionally biased region" description="Basic and acidic residues" evidence="2">
    <location>
        <begin position="1345"/>
        <end position="1356"/>
    </location>
</feature>
<accession>A0A4Q1BPI3</accession>
<feature type="compositionally biased region" description="Basic and acidic residues" evidence="2">
    <location>
        <begin position="231"/>
        <end position="260"/>
    </location>
</feature>
<dbReference type="EMBL" id="SDIL01000026">
    <property type="protein sequence ID" value="RXK39816.1"/>
    <property type="molecule type" value="Genomic_DNA"/>
</dbReference>
<feature type="region of interest" description="Disordered" evidence="2">
    <location>
        <begin position="622"/>
        <end position="649"/>
    </location>
</feature>
<protein>
    <submittedName>
        <fullName evidence="3">Uncharacterized protein</fullName>
    </submittedName>
</protein>
<keyword evidence="4" id="KW-1185">Reference proteome</keyword>
<feature type="compositionally biased region" description="Basic and acidic residues" evidence="2">
    <location>
        <begin position="86"/>
        <end position="100"/>
    </location>
</feature>
<feature type="region of interest" description="Disordered" evidence="2">
    <location>
        <begin position="996"/>
        <end position="1044"/>
    </location>
</feature>
<keyword evidence="1" id="KW-0175">Coiled coil</keyword>
<evidence type="ECO:0000313" key="4">
    <source>
        <dbReference type="Proteomes" id="UP000289152"/>
    </source>
</evidence>
<sequence length="1356" mass="150064">MSDRGRDRDRDRRADPRDWDEWHSNRRRDSYIDTDRRNDKYDDSPRKYDKHYPYDKYHPDDKHPEDNRRFDKYSNLPLDSYRPSSRGRDERLDERVRGDRSLGNVRRPKSPSIPPPPIPTSPPPSSSGAMGGSGGGGDSGSGLVGMTGTSGVGGTGSRDDRPAFLTRNQRGLSSGEGGSKISKIPLNKFAHGLPPRPMSPNATRNSPINYGKSSSEGGRPELLEGPQSYGVEDRGKGRILGRGRERSVERGQYSGREEKRRRGNSSNSEKRPRKKDDVREDGERRDNSSDSTSDEEGQLKRETSAASLKEFILAIRASISTSSSLDLAIQHLQRLSSFRLSSPELLDAARFRIRDLESELKTKLFVAQRTFGRLMRHSLSIPGVKEGDMTGLDLDWVKDRLDGMEEKVREVSDQVVGGVRDSRMIREDVQMSWDGSGGVRGVSGEFSGEVQATSGPSRPVQQFSSTGPTGPAGLSGPVARSGRLGSFDQRRSSDPSRRIIPEGEAQDSGETAEDVVMISDGTRQAKRSRARRMLENMLERLEAIEIRSEEIENQLYCFEGNQRDPGIKSWKELLDLRDPDGRLRGARGGDSVRVRRRIGDDALGALGYEKAGEVGGVHVRGTRRGKGMMKGRSLGGNDLAEGKNESEGMEVEVGEEIEGKDNVVGVKHGQEDQLEMEIVEIASSEEGEIADDVLLGIDEEEKYRGEDIGRVISVVGKLRRRVAKLEREVRDLRGDKTSQVTTGQTGIGEDGQSGVAAGGREGGTVGKGEGGGGETKAELGSDVLERLKLELREEMVGVAKRELHKMAITYRLSAQQQHQQQQQVHSRTPSNPNPPNVNPTIGTHVDSQLRRSSDPTTIPPPNRTSINPQNTFSPLNNFQVVSNSPLNTMQTLSNSPIINTNTVSQHHPPSQLHPQPQALLQSLSQASTQMQSQSQNQNQRSNSIGQGPSIQTFAAFAAQMNQIHGVSNSSGQSSNYVQNQTVNLNQVQNQQLFNNKPLTGVSTSHMPFQRTTSLPSSPLTNTPRPPLQPSFPTSQSFSGTNSQSIPQIHSNSYSNSHPNMNSNVNSNPTINPNLIHQINQIPKTGSIPGFIPIEQFAIEVYPHYLSSAQQDGHDPAQLGKSQDALNLAYREYFKNTMEKAALHLDSQQKGLIQQQQQQQRDNEMVSQISPVGQHHNIQHQHVQMTHVSPVQQQQMIQSQRPQVTHVSPIQQQQMVHSQRQQYTQQSNHMSIPQNQIRTLAQSADQRQIEQYNQIIRQQQQQQFLADQHQSQQQINQNNQSVHGQNVNYPNQSMQNNNGQNQMGRNDSPNLPITSTQEIISLVQTTNLGSQSSGGNTGNDVIEGQGGKEKEVKVEHV</sequence>
<feature type="compositionally biased region" description="Basic and acidic residues" evidence="2">
    <location>
        <begin position="1"/>
        <end position="72"/>
    </location>
</feature>
<feature type="region of interest" description="Disordered" evidence="2">
    <location>
        <begin position="734"/>
        <end position="779"/>
    </location>
</feature>
<evidence type="ECO:0000256" key="1">
    <source>
        <dbReference type="SAM" id="Coils"/>
    </source>
</evidence>
<feature type="region of interest" description="Disordered" evidence="2">
    <location>
        <begin position="923"/>
        <end position="947"/>
    </location>
</feature>
<feature type="compositionally biased region" description="Acidic residues" evidence="2">
    <location>
        <begin position="504"/>
        <end position="513"/>
    </location>
</feature>
<feature type="compositionally biased region" description="Low complexity" evidence="2">
    <location>
        <begin position="1290"/>
        <end position="1305"/>
    </location>
</feature>
<feature type="compositionally biased region" description="Polar residues" evidence="2">
    <location>
        <begin position="200"/>
        <end position="216"/>
    </location>
</feature>
<feature type="region of interest" description="Disordered" evidence="2">
    <location>
        <begin position="431"/>
        <end position="514"/>
    </location>
</feature>
<proteinExistence type="predicted"/>
<feature type="compositionally biased region" description="Polar residues" evidence="2">
    <location>
        <begin position="450"/>
        <end position="468"/>
    </location>
</feature>
<reference evidence="3 4" key="1">
    <citation type="submission" date="2016-06" db="EMBL/GenBank/DDBJ databases">
        <title>Evolution of pathogenesis and genome organization in the Tremellales.</title>
        <authorList>
            <person name="Cuomo C."/>
            <person name="Litvintseva A."/>
            <person name="Heitman J."/>
            <person name="Chen Y."/>
            <person name="Sun S."/>
            <person name="Springer D."/>
            <person name="Dromer F."/>
            <person name="Young S."/>
            <person name="Zeng Q."/>
            <person name="Chapman S."/>
            <person name="Gujja S."/>
            <person name="Saif S."/>
            <person name="Birren B."/>
        </authorList>
    </citation>
    <scope>NUCLEOTIDE SEQUENCE [LARGE SCALE GENOMIC DNA]</scope>
    <source>
        <strain evidence="3 4">ATCC 28783</strain>
    </source>
</reference>
<dbReference type="Proteomes" id="UP000289152">
    <property type="component" value="Unassembled WGS sequence"/>
</dbReference>